<sequence>MEFLKSWVLTLSATLIFITAVELILPDNSLKKYVKFVLGLILMAVILNPIIKLLTSSDIEISTAIDKYQNTTNMNISEKNDNNKTEEKFFDNLQKNCEKILEDKLKNNKFKVEIDGKFDFENMTLDVNYLNVYIITSGIKKIEKVVINKNNSEKKEVNNNLSRDIKTILSQELKTSEDKIKVFEME</sequence>
<dbReference type="InterPro" id="IPR014245">
    <property type="entry name" value="Spore_III_AF"/>
</dbReference>
<evidence type="ECO:0000313" key="2">
    <source>
        <dbReference type="EMBL" id="GIM27950.1"/>
    </source>
</evidence>
<keyword evidence="1" id="KW-0472">Membrane</keyword>
<keyword evidence="3" id="KW-1185">Reference proteome</keyword>
<proteinExistence type="predicted"/>
<feature type="transmembrane region" description="Helical" evidence="1">
    <location>
        <begin position="6"/>
        <end position="26"/>
    </location>
</feature>
<gene>
    <name evidence="2" type="primary">spoIIIAF</name>
    <name evidence="2" type="ORF">CPJCM30710_06160</name>
</gene>
<dbReference type="RefSeq" id="WP_212902700.1">
    <property type="nucleotide sequence ID" value="NZ_BOPZ01000003.1"/>
</dbReference>
<evidence type="ECO:0000313" key="3">
    <source>
        <dbReference type="Proteomes" id="UP000679179"/>
    </source>
</evidence>
<dbReference type="AlphaFoldDB" id="A0A919RWV5"/>
<comment type="caution">
    <text evidence="2">The sequence shown here is derived from an EMBL/GenBank/DDBJ whole genome shotgun (WGS) entry which is preliminary data.</text>
</comment>
<dbReference type="EMBL" id="BOPZ01000003">
    <property type="protein sequence ID" value="GIM27950.1"/>
    <property type="molecule type" value="Genomic_DNA"/>
</dbReference>
<organism evidence="2 3">
    <name type="scientific">Clostridium polyendosporum</name>
    <dbReference type="NCBI Taxonomy" id="69208"/>
    <lineage>
        <taxon>Bacteria</taxon>
        <taxon>Bacillati</taxon>
        <taxon>Bacillota</taxon>
        <taxon>Clostridia</taxon>
        <taxon>Eubacteriales</taxon>
        <taxon>Clostridiaceae</taxon>
        <taxon>Clostridium</taxon>
    </lineage>
</organism>
<accession>A0A919RWV5</accession>
<name>A0A919RWV5_9CLOT</name>
<keyword evidence="1" id="KW-0812">Transmembrane</keyword>
<dbReference type="Proteomes" id="UP000679179">
    <property type="component" value="Unassembled WGS sequence"/>
</dbReference>
<dbReference type="NCBIfam" id="TIGR02896">
    <property type="entry name" value="spore_III_AF"/>
    <property type="match status" value="1"/>
</dbReference>
<reference evidence="2" key="1">
    <citation type="submission" date="2021-03" db="EMBL/GenBank/DDBJ databases">
        <title>Taxonomic study of Clostridium polyendosporum from meadow-gley soil under rice.</title>
        <authorList>
            <person name="Kobayashi H."/>
            <person name="Tanizawa Y."/>
            <person name="Yagura M."/>
        </authorList>
    </citation>
    <scope>NUCLEOTIDE SEQUENCE</scope>
    <source>
        <strain evidence="2">JCM 30710</strain>
    </source>
</reference>
<protein>
    <submittedName>
        <fullName evidence="2">Stage III sporulation protein AF</fullName>
    </submittedName>
</protein>
<dbReference type="Pfam" id="PF09581">
    <property type="entry name" value="Spore_III_AF"/>
    <property type="match status" value="1"/>
</dbReference>
<keyword evidence="1" id="KW-1133">Transmembrane helix</keyword>
<feature type="transmembrane region" description="Helical" evidence="1">
    <location>
        <begin position="33"/>
        <end position="51"/>
    </location>
</feature>
<evidence type="ECO:0000256" key="1">
    <source>
        <dbReference type="SAM" id="Phobius"/>
    </source>
</evidence>